<dbReference type="Pfam" id="PF09250">
    <property type="entry name" value="Prim-Pol"/>
    <property type="match status" value="1"/>
</dbReference>
<accession>A0ABV6LZH3</accession>
<gene>
    <name evidence="2" type="ORF">ACFFIA_09145</name>
</gene>
<evidence type="ECO:0000313" key="3">
    <source>
        <dbReference type="Proteomes" id="UP001589867"/>
    </source>
</evidence>
<dbReference type="SMART" id="SM00943">
    <property type="entry name" value="Prim-Pol"/>
    <property type="match status" value="1"/>
</dbReference>
<dbReference type="SUPFAM" id="SSF56747">
    <property type="entry name" value="Prim-pol domain"/>
    <property type="match status" value="1"/>
</dbReference>
<comment type="caution">
    <text evidence="2">The sequence shown here is derived from an EMBL/GenBank/DDBJ whole genome shotgun (WGS) entry which is preliminary data.</text>
</comment>
<reference evidence="2 3" key="1">
    <citation type="submission" date="2024-09" db="EMBL/GenBank/DDBJ databases">
        <authorList>
            <person name="Sun Q."/>
            <person name="Mori K."/>
        </authorList>
    </citation>
    <scope>NUCLEOTIDE SEQUENCE [LARGE SCALE GENOMIC DNA]</scope>
    <source>
        <strain evidence="2 3">TBRC 3947</strain>
    </source>
</reference>
<dbReference type="Proteomes" id="UP001589867">
    <property type="component" value="Unassembled WGS sequence"/>
</dbReference>
<evidence type="ECO:0000259" key="1">
    <source>
        <dbReference type="SMART" id="SM00943"/>
    </source>
</evidence>
<sequence length="737" mass="77423">MADLFIPAELPADTLGAALAYAAAGWYVLPVDPATKHPGSRVGHDWPAKSTRDPGLIHSWYTTRPGDALALHVGRSGAVVFDVDSVARMPYALTRAALDTSPPMQSTRVGDPLRGHYVFAAAVGSVGNSTGDLGPGWGDVRGLNGIVVVAPTPHSKAAEGGQYRWLRTGPLPELPAELAACLRPPGAKSGHSSAQVRAWLDALPDGAPCQAVARVSTYVEPVDGGRHEAMITAQQRLTRLGDQGHRGVPSALEALRESFMDAKPEGEDEYERALEGAVRTVLAVPTAPENRRCCGGDDAEAFMRLFGLSAYVPPGAPPAPTPEARGSRLWGSALPPGVFSGPPPPTPPYVLADLVREGELVALASEGKAGKSLFTLDRVLSAVVEGGRHVLYLDAENSLRDLHTRVHALGRADADLSGLTYLSFPSLALDVPADAAELLRFVAELPSLPHLVVFDTASRFLAGKENDSEPWLAMYRQALLPLKRAGVAVLRLDHFGKDPTKGQRGSSAKTGDVDVVWELTADEIRNGGTGAARLQLVCTHQRSGTHEHEAVFIRTPVGAPLTRHDRVGSVAGGALVGDPGDRVDAIVRALDAAGAPVSGKGSGRDAAYAALHAQFPTATEKQWTEAVRRRKIRGGLTSTPVSVEAAQEINNGPARAQDEFLRDARAGGAFSQVTPARAETAQNETSHSAQLRQPIGRAVAQADPERAVKHMKDAPPMPHRSGCSGLAGGACVCGAAA</sequence>
<feature type="domain" description="DNA primase/polymerase bifunctional N-terminal" evidence="1">
    <location>
        <begin position="18"/>
        <end position="178"/>
    </location>
</feature>
<protein>
    <submittedName>
        <fullName evidence="2">Bifunctional DNA primase/polymerase</fullName>
    </submittedName>
</protein>
<evidence type="ECO:0000313" key="2">
    <source>
        <dbReference type="EMBL" id="MFC0527826.1"/>
    </source>
</evidence>
<organism evidence="2 3">
    <name type="scientific">Phytohabitans kaempferiae</name>
    <dbReference type="NCBI Taxonomy" id="1620943"/>
    <lineage>
        <taxon>Bacteria</taxon>
        <taxon>Bacillati</taxon>
        <taxon>Actinomycetota</taxon>
        <taxon>Actinomycetes</taxon>
        <taxon>Micromonosporales</taxon>
        <taxon>Micromonosporaceae</taxon>
    </lineage>
</organism>
<dbReference type="Gene3D" id="3.40.50.300">
    <property type="entry name" value="P-loop containing nucleotide triphosphate hydrolases"/>
    <property type="match status" value="1"/>
</dbReference>
<dbReference type="SUPFAM" id="SSF52540">
    <property type="entry name" value="P-loop containing nucleoside triphosphate hydrolases"/>
    <property type="match status" value="1"/>
</dbReference>
<dbReference type="Pfam" id="PF13481">
    <property type="entry name" value="AAA_25"/>
    <property type="match status" value="1"/>
</dbReference>
<proteinExistence type="predicted"/>
<dbReference type="EMBL" id="JBHLUH010000010">
    <property type="protein sequence ID" value="MFC0527826.1"/>
    <property type="molecule type" value="Genomic_DNA"/>
</dbReference>
<dbReference type="CDD" id="cd04859">
    <property type="entry name" value="Prim_Pol"/>
    <property type="match status" value="1"/>
</dbReference>
<dbReference type="InterPro" id="IPR027417">
    <property type="entry name" value="P-loop_NTPase"/>
</dbReference>
<dbReference type="InterPro" id="IPR015330">
    <property type="entry name" value="DNA_primase/pol_bifunc_N"/>
</dbReference>
<dbReference type="RefSeq" id="WP_377248510.1">
    <property type="nucleotide sequence ID" value="NZ_JBHLUH010000010.1"/>
</dbReference>
<name>A0ABV6LZH3_9ACTN</name>
<keyword evidence="3" id="KW-1185">Reference proteome</keyword>